<keyword evidence="1" id="KW-0597">Phosphoprotein</keyword>
<evidence type="ECO:0000256" key="3">
    <source>
        <dbReference type="ARBA" id="ARBA00022741"/>
    </source>
</evidence>
<feature type="domain" description="PAC" evidence="8">
    <location>
        <begin position="14"/>
        <end position="64"/>
    </location>
</feature>
<dbReference type="InterPro" id="IPR000700">
    <property type="entry name" value="PAS-assoc_C"/>
</dbReference>
<dbReference type="PANTHER" id="PTHR43065:SF46">
    <property type="entry name" value="C4-DICARBOXYLATE TRANSPORT SENSOR PROTEIN DCTB"/>
    <property type="match status" value="1"/>
</dbReference>
<dbReference type="InterPro" id="IPR036097">
    <property type="entry name" value="HisK_dim/P_sf"/>
</dbReference>
<dbReference type="SMART" id="SM00388">
    <property type="entry name" value="HisKA"/>
    <property type="match status" value="1"/>
</dbReference>
<keyword evidence="4" id="KW-0418">Kinase</keyword>
<dbReference type="GO" id="GO:0000155">
    <property type="term" value="F:phosphorelay sensor kinase activity"/>
    <property type="evidence" value="ECO:0007669"/>
    <property type="project" value="InterPro"/>
</dbReference>
<dbReference type="SMART" id="SM00387">
    <property type="entry name" value="HATPase_c"/>
    <property type="match status" value="1"/>
</dbReference>
<evidence type="ECO:0000256" key="1">
    <source>
        <dbReference type="ARBA" id="ARBA00022553"/>
    </source>
</evidence>
<dbReference type="SUPFAM" id="SSF55785">
    <property type="entry name" value="PYP-like sensor domain (PAS domain)"/>
    <property type="match status" value="1"/>
</dbReference>
<dbReference type="GO" id="GO:0005524">
    <property type="term" value="F:ATP binding"/>
    <property type="evidence" value="ECO:0007669"/>
    <property type="project" value="UniProtKB-KW"/>
</dbReference>
<feature type="non-terminal residue" evidence="9">
    <location>
        <position position="1"/>
    </location>
</feature>
<keyword evidence="3" id="KW-0547">Nucleotide-binding</keyword>
<dbReference type="Pfam" id="PF00512">
    <property type="entry name" value="HisKA"/>
    <property type="match status" value="1"/>
</dbReference>
<protein>
    <recommendedName>
        <fullName evidence="10">Histidine kinase domain-containing protein</fullName>
    </recommendedName>
</protein>
<dbReference type="SUPFAM" id="SSF55874">
    <property type="entry name" value="ATPase domain of HSP90 chaperone/DNA topoisomerase II/histidine kinase"/>
    <property type="match status" value="1"/>
</dbReference>
<dbReference type="InterPro" id="IPR000014">
    <property type="entry name" value="PAS"/>
</dbReference>
<gene>
    <name evidence="9" type="ORF">S03H2_19690</name>
</gene>
<keyword evidence="2" id="KW-0808">Transferase</keyword>
<dbReference type="Gene3D" id="3.30.450.20">
    <property type="entry name" value="PAS domain"/>
    <property type="match status" value="1"/>
</dbReference>
<dbReference type="InterPro" id="IPR001610">
    <property type="entry name" value="PAC"/>
</dbReference>
<evidence type="ECO:0000259" key="8">
    <source>
        <dbReference type="PROSITE" id="PS50113"/>
    </source>
</evidence>
<dbReference type="InterPro" id="IPR035965">
    <property type="entry name" value="PAS-like_dom_sf"/>
</dbReference>
<evidence type="ECO:0008006" key="10">
    <source>
        <dbReference type="Google" id="ProtNLM"/>
    </source>
</evidence>
<evidence type="ECO:0000256" key="6">
    <source>
        <dbReference type="ARBA" id="ARBA00023012"/>
    </source>
</evidence>
<dbReference type="Gene3D" id="1.10.287.130">
    <property type="match status" value="1"/>
</dbReference>
<dbReference type="PRINTS" id="PR00344">
    <property type="entry name" value="BCTRLSENSOR"/>
</dbReference>
<keyword evidence="5" id="KW-0067">ATP-binding</keyword>
<dbReference type="SMART" id="SM00086">
    <property type="entry name" value="PAC"/>
    <property type="match status" value="1"/>
</dbReference>
<evidence type="ECO:0000256" key="5">
    <source>
        <dbReference type="ARBA" id="ARBA00022840"/>
    </source>
</evidence>
<reference evidence="9" key="1">
    <citation type="journal article" date="2014" name="Front. Microbiol.">
        <title>High frequency of phylogenetically diverse reductive dehalogenase-homologous genes in deep subseafloor sedimentary metagenomes.</title>
        <authorList>
            <person name="Kawai M."/>
            <person name="Futagami T."/>
            <person name="Toyoda A."/>
            <person name="Takaki Y."/>
            <person name="Nishi S."/>
            <person name="Hori S."/>
            <person name="Arai W."/>
            <person name="Tsubouchi T."/>
            <person name="Morono Y."/>
            <person name="Uchiyama I."/>
            <person name="Ito T."/>
            <person name="Fujiyama A."/>
            <person name="Inagaki F."/>
            <person name="Takami H."/>
        </authorList>
    </citation>
    <scope>NUCLEOTIDE SEQUENCE</scope>
    <source>
        <strain evidence="9">Expedition CK06-06</strain>
    </source>
</reference>
<dbReference type="PROSITE" id="PS50109">
    <property type="entry name" value="HIS_KIN"/>
    <property type="match status" value="1"/>
</dbReference>
<dbReference type="Pfam" id="PF02518">
    <property type="entry name" value="HATPase_c"/>
    <property type="match status" value="1"/>
</dbReference>
<keyword evidence="6" id="KW-0902">Two-component regulatory system</keyword>
<dbReference type="EMBL" id="BARU01010310">
    <property type="protein sequence ID" value="GAH32030.1"/>
    <property type="molecule type" value="Genomic_DNA"/>
</dbReference>
<dbReference type="InterPro" id="IPR003594">
    <property type="entry name" value="HATPase_dom"/>
</dbReference>
<dbReference type="NCBIfam" id="TIGR00229">
    <property type="entry name" value="sensory_box"/>
    <property type="match status" value="1"/>
</dbReference>
<dbReference type="InterPro" id="IPR004358">
    <property type="entry name" value="Sig_transdc_His_kin-like_C"/>
</dbReference>
<dbReference type="AlphaFoldDB" id="X1FHP8"/>
<comment type="caution">
    <text evidence="9">The sequence shown here is derived from an EMBL/GenBank/DDBJ whole genome shotgun (WGS) entry which is preliminary data.</text>
</comment>
<dbReference type="PANTHER" id="PTHR43065">
    <property type="entry name" value="SENSOR HISTIDINE KINASE"/>
    <property type="match status" value="1"/>
</dbReference>
<evidence type="ECO:0000256" key="4">
    <source>
        <dbReference type="ARBA" id="ARBA00022777"/>
    </source>
</evidence>
<evidence type="ECO:0000259" key="7">
    <source>
        <dbReference type="PROSITE" id="PS50109"/>
    </source>
</evidence>
<accession>X1FHP8</accession>
<dbReference type="CDD" id="cd00082">
    <property type="entry name" value="HisKA"/>
    <property type="match status" value="1"/>
</dbReference>
<dbReference type="InterPro" id="IPR003661">
    <property type="entry name" value="HisK_dim/P_dom"/>
</dbReference>
<dbReference type="SUPFAM" id="SSF47384">
    <property type="entry name" value="Homodimeric domain of signal transducing histidine kinase"/>
    <property type="match status" value="1"/>
</dbReference>
<sequence>VEFEKSGFGPIIGKTLELEGLRKDGTEVPVELSVSSRKSNETYIATAIVRDITERKDIERRLVQSEKMASIGRMMAAVAHEINNPMASILIDVQRMSGMVKRQPSSIPDLKEYAKLLERMERATKRCKKVVAGLLIFSHPMRLESFGRTDINKVIEETLESLEDQLSAPGVMVLKNLAPRLPIIKADGQPLGHVFSNLIVNACDAMPEGGRLSVVTRLKKPEAKVPGEAMGEAGEIIEIEVSDTGDGILGEDIPRIFDPYFTTKETGKGLGLGLSISYGIIRKHGGTIEVTSEKGEGTTFIVNL</sequence>
<dbReference type="InterPro" id="IPR036890">
    <property type="entry name" value="HATPase_C_sf"/>
</dbReference>
<proteinExistence type="predicted"/>
<feature type="domain" description="Histidine kinase" evidence="7">
    <location>
        <begin position="77"/>
        <end position="304"/>
    </location>
</feature>
<dbReference type="InterPro" id="IPR005467">
    <property type="entry name" value="His_kinase_dom"/>
</dbReference>
<evidence type="ECO:0000256" key="2">
    <source>
        <dbReference type="ARBA" id="ARBA00022679"/>
    </source>
</evidence>
<name>X1FHP8_9ZZZZ</name>
<organism evidence="9">
    <name type="scientific">marine sediment metagenome</name>
    <dbReference type="NCBI Taxonomy" id="412755"/>
    <lineage>
        <taxon>unclassified sequences</taxon>
        <taxon>metagenomes</taxon>
        <taxon>ecological metagenomes</taxon>
    </lineage>
</organism>
<dbReference type="PROSITE" id="PS50113">
    <property type="entry name" value="PAC"/>
    <property type="match status" value="1"/>
</dbReference>
<dbReference type="Gene3D" id="3.30.565.10">
    <property type="entry name" value="Histidine kinase-like ATPase, C-terminal domain"/>
    <property type="match status" value="1"/>
</dbReference>
<feature type="non-terminal residue" evidence="9">
    <location>
        <position position="304"/>
    </location>
</feature>
<evidence type="ECO:0000313" key="9">
    <source>
        <dbReference type="EMBL" id="GAH32030.1"/>
    </source>
</evidence>